<protein>
    <submittedName>
        <fullName evidence="3">Uncharacterized protein</fullName>
    </submittedName>
</protein>
<name>A0A0U1LQB5_TALIS</name>
<gene>
    <name evidence="3" type="ORF">PISL3812_02463</name>
</gene>
<organism evidence="3 4">
    <name type="scientific">Talaromyces islandicus</name>
    <name type="common">Penicillium islandicum</name>
    <dbReference type="NCBI Taxonomy" id="28573"/>
    <lineage>
        <taxon>Eukaryota</taxon>
        <taxon>Fungi</taxon>
        <taxon>Dikarya</taxon>
        <taxon>Ascomycota</taxon>
        <taxon>Pezizomycotina</taxon>
        <taxon>Eurotiomycetes</taxon>
        <taxon>Eurotiomycetidae</taxon>
        <taxon>Eurotiales</taxon>
        <taxon>Trichocomaceae</taxon>
        <taxon>Talaromyces</taxon>
        <taxon>Talaromyces sect. Islandici</taxon>
    </lineage>
</organism>
<dbReference type="EMBL" id="CVMT01000002">
    <property type="protein sequence ID" value="CRG85385.1"/>
    <property type="molecule type" value="Genomic_DNA"/>
</dbReference>
<dbReference type="OrthoDB" id="10543814at2759"/>
<feature type="signal peptide" evidence="2">
    <location>
        <begin position="1"/>
        <end position="20"/>
    </location>
</feature>
<evidence type="ECO:0000313" key="4">
    <source>
        <dbReference type="Proteomes" id="UP000054383"/>
    </source>
</evidence>
<evidence type="ECO:0000256" key="1">
    <source>
        <dbReference type="SAM" id="MobiDB-lite"/>
    </source>
</evidence>
<keyword evidence="2" id="KW-0732">Signal</keyword>
<keyword evidence="4" id="KW-1185">Reference proteome</keyword>
<evidence type="ECO:0000313" key="3">
    <source>
        <dbReference type="EMBL" id="CRG85385.1"/>
    </source>
</evidence>
<accession>A0A0U1LQB5</accession>
<reference evidence="3 4" key="1">
    <citation type="submission" date="2015-04" db="EMBL/GenBank/DDBJ databases">
        <authorList>
            <person name="Syromyatnikov M.Y."/>
            <person name="Popov V.N."/>
        </authorList>
    </citation>
    <scope>NUCLEOTIDE SEQUENCE [LARGE SCALE GENOMIC DNA]</scope>
    <source>
        <strain evidence="3">WF-38-12</strain>
    </source>
</reference>
<dbReference type="STRING" id="28573.A0A0U1LQB5"/>
<proteinExistence type="predicted"/>
<feature type="region of interest" description="Disordered" evidence="1">
    <location>
        <begin position="129"/>
        <end position="164"/>
    </location>
</feature>
<evidence type="ECO:0000256" key="2">
    <source>
        <dbReference type="SAM" id="SignalP"/>
    </source>
</evidence>
<feature type="region of interest" description="Disordered" evidence="1">
    <location>
        <begin position="231"/>
        <end position="285"/>
    </location>
</feature>
<sequence length="285" mass="29156">MFFSKLSIAALSALVALGQSQDNLGLFPKRALGTGVNKPRPTNTIYSSITVAPVPLSTGATGPPSLYTTVTETGDVTLTYTLGSGTSTSVVTTTVHRTATETSFVTITPSGDAPGADDSTTTTTLFSTSTQTVTVEPAATSKPGNGPKPGNGQSPGSGDDSCTGQVTVTVTEKERETVTVTAFPDITSPAPNYEVVTSTLSGNGESIVTYTLPGESGSVTTITVTNQATQTAPYKLPPGPSGPGQSQPTTAPYPIPEPTHLTSSGFLTSKKPLPTGYKYNAPLRF</sequence>
<dbReference type="AlphaFoldDB" id="A0A0U1LQB5"/>
<feature type="chain" id="PRO_5006711149" evidence="2">
    <location>
        <begin position="21"/>
        <end position="285"/>
    </location>
</feature>
<dbReference type="Proteomes" id="UP000054383">
    <property type="component" value="Unassembled WGS sequence"/>
</dbReference>